<accession>A0A8H3VLS2</accession>
<dbReference type="AlphaFoldDB" id="A0A8H3VLS2"/>
<dbReference type="Gene3D" id="3.40.50.300">
    <property type="entry name" value="P-loop containing nucleotide triphosphate hydrolases"/>
    <property type="match status" value="2"/>
</dbReference>
<dbReference type="EMBL" id="WNWR01000196">
    <property type="protein sequence ID" value="KAE9989268.1"/>
    <property type="molecule type" value="Genomic_DNA"/>
</dbReference>
<sequence length="267" mass="29774">MEDQVNRLVEKVWAKFQTLPRSQRYLIAISGIPGSGKSTLSTTLSSRLNDLHLASSPGTAGSGNVIATAIPMDGYHLPRTHLSALPDPETAHARRGAAFTFDAPKYLDLVRKLREPLLPESVTIYAPSFSHKLKDPVENDVPISPAMRICVFEGNYCALSKHPWDEAARHMDEIWFVSVPFSVAKTRLIRRHVEAGIASNEEEAAKRADENDLVNGREIVENQVEIDEVIESRDDGEWAPDGRVQERKMSRPTLEAKDSYDINLCIC</sequence>
<evidence type="ECO:0000313" key="1">
    <source>
        <dbReference type="EMBL" id="KAE9989268.1"/>
    </source>
</evidence>
<name>A0A8H3VLS2_VENIN</name>
<evidence type="ECO:0000313" key="2">
    <source>
        <dbReference type="Proteomes" id="UP000490939"/>
    </source>
</evidence>
<reference evidence="1 2" key="1">
    <citation type="submission" date="2019-07" db="EMBL/GenBank/DDBJ databases">
        <title>Venturia inaequalis Genome Resource.</title>
        <authorList>
            <person name="Lichtner F.J."/>
        </authorList>
    </citation>
    <scope>NUCLEOTIDE SEQUENCE [LARGE SCALE GENOMIC DNA]</scope>
    <source>
        <strain evidence="1 2">DMI_063113</strain>
    </source>
</reference>
<dbReference type="SUPFAM" id="SSF52540">
    <property type="entry name" value="P-loop containing nucleoside triphosphate hydrolases"/>
    <property type="match status" value="1"/>
</dbReference>
<dbReference type="Proteomes" id="UP000490939">
    <property type="component" value="Unassembled WGS sequence"/>
</dbReference>
<protein>
    <recommendedName>
        <fullName evidence="3">P-loop containing nucleoside triphosphate hydrolase protein</fullName>
    </recommendedName>
</protein>
<proteinExistence type="predicted"/>
<comment type="caution">
    <text evidence="1">The sequence shown here is derived from an EMBL/GenBank/DDBJ whole genome shotgun (WGS) entry which is preliminary data.</text>
</comment>
<keyword evidence="2" id="KW-1185">Reference proteome</keyword>
<organism evidence="1 2">
    <name type="scientific">Venturia inaequalis</name>
    <name type="common">Apple scab fungus</name>
    <dbReference type="NCBI Taxonomy" id="5025"/>
    <lineage>
        <taxon>Eukaryota</taxon>
        <taxon>Fungi</taxon>
        <taxon>Dikarya</taxon>
        <taxon>Ascomycota</taxon>
        <taxon>Pezizomycotina</taxon>
        <taxon>Dothideomycetes</taxon>
        <taxon>Pleosporomycetidae</taxon>
        <taxon>Venturiales</taxon>
        <taxon>Venturiaceae</taxon>
        <taxon>Venturia</taxon>
    </lineage>
</organism>
<gene>
    <name evidence="1" type="ORF">EG327_002926</name>
</gene>
<dbReference type="PANTHER" id="PTHR10285">
    <property type="entry name" value="URIDINE KINASE"/>
    <property type="match status" value="1"/>
</dbReference>
<dbReference type="InterPro" id="IPR027417">
    <property type="entry name" value="P-loop_NTPase"/>
</dbReference>
<evidence type="ECO:0008006" key="3">
    <source>
        <dbReference type="Google" id="ProtNLM"/>
    </source>
</evidence>